<proteinExistence type="predicted"/>
<organism evidence="1 2">
    <name type="scientific">Nephila pilipes</name>
    <name type="common">Giant wood spider</name>
    <name type="synonym">Nephila maculata</name>
    <dbReference type="NCBI Taxonomy" id="299642"/>
    <lineage>
        <taxon>Eukaryota</taxon>
        <taxon>Metazoa</taxon>
        <taxon>Ecdysozoa</taxon>
        <taxon>Arthropoda</taxon>
        <taxon>Chelicerata</taxon>
        <taxon>Arachnida</taxon>
        <taxon>Araneae</taxon>
        <taxon>Araneomorphae</taxon>
        <taxon>Entelegynae</taxon>
        <taxon>Araneoidea</taxon>
        <taxon>Nephilidae</taxon>
        <taxon>Nephila</taxon>
    </lineage>
</organism>
<keyword evidence="2" id="KW-1185">Reference proteome</keyword>
<name>A0A8X6Q084_NEPPI</name>
<protein>
    <submittedName>
        <fullName evidence="1">Uncharacterized protein</fullName>
    </submittedName>
</protein>
<gene>
    <name evidence="1" type="ORF">NPIL_543281</name>
</gene>
<dbReference type="EMBL" id="BMAW01075134">
    <property type="protein sequence ID" value="GFT95219.1"/>
    <property type="molecule type" value="Genomic_DNA"/>
</dbReference>
<accession>A0A8X6Q084</accession>
<dbReference type="AlphaFoldDB" id="A0A8X6Q084"/>
<evidence type="ECO:0000313" key="1">
    <source>
        <dbReference type="EMBL" id="GFT95219.1"/>
    </source>
</evidence>
<sequence>MTLPFPQIMIHDFAVRLCYQHLASTVHTLALRVLSDAIFQRYLEHNKCSINFILSVGGKIFCRQTQQESSDPGKSNDWSVQLQWLWEDFKGIVGRSP</sequence>
<evidence type="ECO:0000313" key="2">
    <source>
        <dbReference type="Proteomes" id="UP000887013"/>
    </source>
</evidence>
<reference evidence="1" key="1">
    <citation type="submission" date="2020-08" db="EMBL/GenBank/DDBJ databases">
        <title>Multicomponent nature underlies the extraordinary mechanical properties of spider dragline silk.</title>
        <authorList>
            <person name="Kono N."/>
            <person name="Nakamura H."/>
            <person name="Mori M."/>
            <person name="Yoshida Y."/>
            <person name="Ohtoshi R."/>
            <person name="Malay A.D."/>
            <person name="Moran D.A.P."/>
            <person name="Tomita M."/>
            <person name="Numata K."/>
            <person name="Arakawa K."/>
        </authorList>
    </citation>
    <scope>NUCLEOTIDE SEQUENCE</scope>
</reference>
<comment type="caution">
    <text evidence="1">The sequence shown here is derived from an EMBL/GenBank/DDBJ whole genome shotgun (WGS) entry which is preliminary data.</text>
</comment>
<dbReference type="Proteomes" id="UP000887013">
    <property type="component" value="Unassembled WGS sequence"/>
</dbReference>